<name>A0A1H1X737_MUCMA</name>
<sequence>MVVLFIEYTSILEVLQFLEITGQNSHIATNLSIENLQLKIL</sequence>
<evidence type="ECO:0000313" key="2">
    <source>
        <dbReference type="Proteomes" id="UP000199679"/>
    </source>
</evidence>
<protein>
    <submittedName>
        <fullName evidence="1">Uncharacterized protein</fullName>
    </submittedName>
</protein>
<evidence type="ECO:0000313" key="1">
    <source>
        <dbReference type="EMBL" id="SDT05097.1"/>
    </source>
</evidence>
<dbReference type="AlphaFoldDB" id="A0A1H1X737"/>
<dbReference type="Proteomes" id="UP000199679">
    <property type="component" value="Chromosome I"/>
</dbReference>
<accession>A0A1H1X737</accession>
<reference evidence="1 2" key="1">
    <citation type="submission" date="2016-10" db="EMBL/GenBank/DDBJ databases">
        <authorList>
            <person name="de Groot N.N."/>
        </authorList>
    </citation>
    <scope>NUCLEOTIDE SEQUENCE [LARGE SCALE GENOMIC DNA]</scope>
    <source>
        <strain evidence="1 2">MP1X4</strain>
    </source>
</reference>
<organism evidence="1 2">
    <name type="scientific">Mucilaginibacter mallensis</name>
    <dbReference type="NCBI Taxonomy" id="652787"/>
    <lineage>
        <taxon>Bacteria</taxon>
        <taxon>Pseudomonadati</taxon>
        <taxon>Bacteroidota</taxon>
        <taxon>Sphingobacteriia</taxon>
        <taxon>Sphingobacteriales</taxon>
        <taxon>Sphingobacteriaceae</taxon>
        <taxon>Mucilaginibacter</taxon>
    </lineage>
</organism>
<proteinExistence type="predicted"/>
<keyword evidence="2" id="KW-1185">Reference proteome</keyword>
<dbReference type="EMBL" id="LT629740">
    <property type="protein sequence ID" value="SDT05097.1"/>
    <property type="molecule type" value="Genomic_DNA"/>
</dbReference>
<gene>
    <name evidence="1" type="ORF">SAMN05216490_2377</name>
</gene>